<reference evidence="3 4" key="1">
    <citation type="journal article" date="2011" name="J. Bacteriol.">
        <title>Genome sequence of Salinisphaera shabanensis, a gammaproteobacterium from the harsh, variable environment of the brine-seawater interface of the Shaban Deep in the Red Sea.</title>
        <authorList>
            <person name="Antunes A."/>
            <person name="Alam I."/>
            <person name="Bajic V.B."/>
            <person name="Stingl U."/>
        </authorList>
    </citation>
    <scope>NUCLEOTIDE SEQUENCE [LARGE SCALE GENOMIC DNA]</scope>
    <source>
        <strain evidence="3 4">E1L3A</strain>
    </source>
</reference>
<feature type="compositionally biased region" description="Polar residues" evidence="1">
    <location>
        <begin position="99"/>
        <end position="110"/>
    </location>
</feature>
<dbReference type="Proteomes" id="UP000006242">
    <property type="component" value="Unassembled WGS sequence"/>
</dbReference>
<feature type="compositionally biased region" description="Basic and acidic residues" evidence="1">
    <location>
        <begin position="56"/>
        <end position="84"/>
    </location>
</feature>
<dbReference type="EMBL" id="AFNV02000019">
    <property type="protein sequence ID" value="ERJ18418.1"/>
    <property type="molecule type" value="Genomic_DNA"/>
</dbReference>
<gene>
    <name evidence="3" type="ORF">SSPSH_002699</name>
</gene>
<feature type="region of interest" description="Disordered" evidence="1">
    <location>
        <begin position="39"/>
        <end position="112"/>
    </location>
</feature>
<evidence type="ECO:0000256" key="1">
    <source>
        <dbReference type="SAM" id="MobiDB-lite"/>
    </source>
</evidence>
<evidence type="ECO:0000313" key="3">
    <source>
        <dbReference type="EMBL" id="ERJ18418.1"/>
    </source>
</evidence>
<keyword evidence="2" id="KW-0732">Signal</keyword>
<name>F7Q3P0_9GAMM</name>
<proteinExistence type="predicted"/>
<feature type="signal peptide" evidence="2">
    <location>
        <begin position="1"/>
        <end position="27"/>
    </location>
</feature>
<organism evidence="3 4">
    <name type="scientific">Salinisphaera shabanensis E1L3A</name>
    <dbReference type="NCBI Taxonomy" id="1033802"/>
    <lineage>
        <taxon>Bacteria</taxon>
        <taxon>Pseudomonadati</taxon>
        <taxon>Pseudomonadota</taxon>
        <taxon>Gammaproteobacteria</taxon>
        <taxon>Salinisphaerales</taxon>
        <taxon>Salinisphaeraceae</taxon>
        <taxon>Salinisphaera</taxon>
    </lineage>
</organism>
<reference evidence="3 4" key="2">
    <citation type="journal article" date="2013" name="PLoS ONE">
        <title>INDIGO - INtegrated Data Warehouse of MIcrobial GenOmes with Examples from the Red Sea Extremophiles.</title>
        <authorList>
            <person name="Alam I."/>
            <person name="Antunes A."/>
            <person name="Kamau A.A."/>
            <person name="Ba Alawi W."/>
            <person name="Kalkatawi M."/>
            <person name="Stingl U."/>
            <person name="Bajic V.B."/>
        </authorList>
    </citation>
    <scope>NUCLEOTIDE SEQUENCE [LARGE SCALE GENOMIC DNA]</scope>
    <source>
        <strain evidence="3 4">E1L3A</strain>
    </source>
</reference>
<dbReference type="PROSITE" id="PS51257">
    <property type="entry name" value="PROKAR_LIPOPROTEIN"/>
    <property type="match status" value="1"/>
</dbReference>
<sequence>MQHSMKTAASGLCVALCSLLIAGCAGTGTREPVNYNRLPGSGDQMAEGPGLMSPARGDDYDDGVRVYSDDASKPALINRDDRARQTAGQPRAADDVGTTAVSAPSAAQEQEFSDYEAYQRFRNMPKDSPEYQRFKDWQEWKQYQQWKNSQQR</sequence>
<evidence type="ECO:0000256" key="2">
    <source>
        <dbReference type="SAM" id="SignalP"/>
    </source>
</evidence>
<accession>F7Q3P0</accession>
<comment type="caution">
    <text evidence="3">The sequence shown here is derived from an EMBL/GenBank/DDBJ whole genome shotgun (WGS) entry which is preliminary data.</text>
</comment>
<keyword evidence="4" id="KW-1185">Reference proteome</keyword>
<feature type="chain" id="PRO_5003360911" evidence="2">
    <location>
        <begin position="28"/>
        <end position="152"/>
    </location>
</feature>
<protein>
    <submittedName>
        <fullName evidence="3">Membrane lipoprotein</fullName>
    </submittedName>
</protein>
<evidence type="ECO:0000313" key="4">
    <source>
        <dbReference type="Proteomes" id="UP000006242"/>
    </source>
</evidence>
<dbReference type="AlphaFoldDB" id="F7Q3P0"/>
<keyword evidence="3" id="KW-0449">Lipoprotein</keyword>